<dbReference type="AlphaFoldDB" id="A0AAN1T119"/>
<accession>A0AAN1T119</accession>
<feature type="transmembrane region" description="Helical" evidence="1">
    <location>
        <begin position="84"/>
        <end position="101"/>
    </location>
</feature>
<dbReference type="RefSeq" id="WP_212785178.1">
    <property type="nucleotide sequence ID" value="NZ_AP019536.1"/>
</dbReference>
<gene>
    <name evidence="2" type="ORF">FGKAn22_16080</name>
</gene>
<reference evidence="2 3" key="1">
    <citation type="submission" date="2019-03" db="EMBL/GenBank/DDBJ databases">
        <title>Complete genome sequence of Ferrigenium kumadai strain An22, a microaerophilic iron-oxidizing bacterium isolated from a paddy field soil.</title>
        <authorList>
            <person name="Watanabe T."/>
            <person name="Asakawa S."/>
        </authorList>
    </citation>
    <scope>NUCLEOTIDE SEQUENCE [LARGE SCALE GENOMIC DNA]</scope>
    <source>
        <strain evidence="2 3">An22</strain>
    </source>
</reference>
<keyword evidence="3" id="KW-1185">Reference proteome</keyword>
<sequence>MQGRINLFLAWFFIPQTLAMGWVAAVGRTLLDALGATTFEGDIPGRIVGALLSLMVVYLVLHFRGSLPPEGKPEGNGYRFGQRIVLLGNVLAALLFVFQFFEPSISDHNTHLILQKFTTAFGYWAMGCWAVGFSFLYQSSLPQQEAK</sequence>
<keyword evidence="1" id="KW-1133">Transmembrane helix</keyword>
<dbReference type="KEGG" id="fku:FGKAn22_16080"/>
<keyword evidence="1" id="KW-0812">Transmembrane</keyword>
<evidence type="ECO:0000313" key="2">
    <source>
        <dbReference type="EMBL" id="BBI99915.1"/>
    </source>
</evidence>
<feature type="transmembrane region" description="Helical" evidence="1">
    <location>
        <begin position="121"/>
        <end position="137"/>
    </location>
</feature>
<protein>
    <submittedName>
        <fullName evidence="2">Uncharacterized protein</fullName>
    </submittedName>
</protein>
<organism evidence="2 3">
    <name type="scientific">Ferrigenium kumadai</name>
    <dbReference type="NCBI Taxonomy" id="1682490"/>
    <lineage>
        <taxon>Bacteria</taxon>
        <taxon>Pseudomonadati</taxon>
        <taxon>Pseudomonadota</taxon>
        <taxon>Betaproteobacteria</taxon>
        <taxon>Nitrosomonadales</taxon>
        <taxon>Gallionellaceae</taxon>
        <taxon>Ferrigenium</taxon>
    </lineage>
</organism>
<dbReference type="Proteomes" id="UP001319121">
    <property type="component" value="Chromosome"/>
</dbReference>
<evidence type="ECO:0000256" key="1">
    <source>
        <dbReference type="SAM" id="Phobius"/>
    </source>
</evidence>
<feature type="transmembrane region" description="Helical" evidence="1">
    <location>
        <begin position="43"/>
        <end position="63"/>
    </location>
</feature>
<name>A0AAN1T119_9PROT</name>
<keyword evidence="1" id="KW-0472">Membrane</keyword>
<evidence type="ECO:0000313" key="3">
    <source>
        <dbReference type="Proteomes" id="UP001319121"/>
    </source>
</evidence>
<proteinExistence type="predicted"/>
<dbReference type="EMBL" id="AP019536">
    <property type="protein sequence ID" value="BBI99915.1"/>
    <property type="molecule type" value="Genomic_DNA"/>
</dbReference>